<feature type="domain" description="Fumarylacetoacetase-like C-terminal" evidence="2">
    <location>
        <begin position="19"/>
        <end position="211"/>
    </location>
</feature>
<keyword evidence="6" id="KW-1185">Reference proteome</keyword>
<dbReference type="NCBIfam" id="NF007967">
    <property type="entry name" value="PRK10691.1"/>
    <property type="match status" value="1"/>
</dbReference>
<reference evidence="3 6" key="2">
    <citation type="submission" date="2019-02" db="EMBL/GenBank/DDBJ databases">
        <title>Complete genome sequence of Desulfobacter hydrogenophilus AcRS1.</title>
        <authorList>
            <person name="Marietou A."/>
            <person name="Lund M.B."/>
            <person name="Marshall I.P.G."/>
            <person name="Schreiber L."/>
            <person name="Jorgensen B."/>
        </authorList>
    </citation>
    <scope>NUCLEOTIDE SEQUENCE [LARGE SCALE GENOMIC DNA]</scope>
    <source>
        <strain evidence="3 6">AcRS1</strain>
    </source>
</reference>
<dbReference type="Proteomes" id="UP000248798">
    <property type="component" value="Unassembled WGS sequence"/>
</dbReference>
<evidence type="ECO:0000313" key="5">
    <source>
        <dbReference type="Proteomes" id="UP000248798"/>
    </source>
</evidence>
<organism evidence="4 5">
    <name type="scientific">Desulfobacter hydrogenophilus</name>
    <dbReference type="NCBI Taxonomy" id="2291"/>
    <lineage>
        <taxon>Bacteria</taxon>
        <taxon>Pseudomonadati</taxon>
        <taxon>Thermodesulfobacteriota</taxon>
        <taxon>Desulfobacteria</taxon>
        <taxon>Desulfobacterales</taxon>
        <taxon>Desulfobacteraceae</taxon>
        <taxon>Desulfobacter</taxon>
    </lineage>
</organism>
<sequence>MIYKHVFNDGSVCDLPVGKVVCVGRNYVDHIKELDNPMPTEPILFIKPATSLQPISQPIVIPDFTKDCHNETELAVLIGKKITRAGRDEVEAAVAGYALALDLTLRDVQKSLKEKGLPWEKAKAFDGSCPITPFTGPDDLANPQDTRLKLEVNGQVRQDESTKLMINKIFDLIVYMSGFFTLLPGDVVLTGTPAGVAALKSGDKLALELDGRFGFSASVA</sequence>
<keyword evidence="4" id="KW-0378">Hydrolase</keyword>
<dbReference type="SUPFAM" id="SSF56529">
    <property type="entry name" value="FAH"/>
    <property type="match status" value="1"/>
</dbReference>
<dbReference type="EMBL" id="QLNI01000100">
    <property type="protein sequence ID" value="RAL99827.1"/>
    <property type="molecule type" value="Genomic_DNA"/>
</dbReference>
<evidence type="ECO:0000313" key="4">
    <source>
        <dbReference type="EMBL" id="RAL99827.1"/>
    </source>
</evidence>
<dbReference type="PANTHER" id="PTHR11820:SF7">
    <property type="entry name" value="ACYLPYRUVASE FAHD1, MITOCHONDRIAL"/>
    <property type="match status" value="1"/>
</dbReference>
<reference evidence="4 5" key="1">
    <citation type="submission" date="2018-06" db="EMBL/GenBank/DDBJ databases">
        <title>Complete Genome Sequence of Desulfobacter hydrogenophilus (DSM3380).</title>
        <authorList>
            <person name="Marietou A."/>
            <person name="Schreiber L."/>
            <person name="Marshall I."/>
            <person name="Jorgensen B."/>
        </authorList>
    </citation>
    <scope>NUCLEOTIDE SEQUENCE [LARGE SCALE GENOMIC DNA]</scope>
    <source>
        <strain evidence="4 5">DSM 3380</strain>
    </source>
</reference>
<dbReference type="Pfam" id="PF01557">
    <property type="entry name" value="FAA_hydrolase"/>
    <property type="match status" value="1"/>
</dbReference>
<dbReference type="OrthoDB" id="5197601at2"/>
<gene>
    <name evidence="4" type="ORF">DO021_22400</name>
    <name evidence="3" type="ORF">EYB58_19350</name>
</gene>
<evidence type="ECO:0000259" key="2">
    <source>
        <dbReference type="Pfam" id="PF01557"/>
    </source>
</evidence>
<dbReference type="InterPro" id="IPR036663">
    <property type="entry name" value="Fumarylacetoacetase_C_sf"/>
</dbReference>
<protein>
    <submittedName>
        <fullName evidence="4">Fumarylacetoacetate hydrolase family protein</fullName>
    </submittedName>
</protein>
<evidence type="ECO:0000313" key="6">
    <source>
        <dbReference type="Proteomes" id="UP000293902"/>
    </source>
</evidence>
<dbReference type="Proteomes" id="UP000293902">
    <property type="component" value="Chromosome"/>
</dbReference>
<name>A0A328F5S6_9BACT</name>
<accession>A0A328F5S6</accession>
<dbReference type="InterPro" id="IPR011234">
    <property type="entry name" value="Fumarylacetoacetase-like_C"/>
</dbReference>
<evidence type="ECO:0000313" key="3">
    <source>
        <dbReference type="EMBL" id="QBH15651.1"/>
    </source>
</evidence>
<dbReference type="GO" id="GO:0046872">
    <property type="term" value="F:metal ion binding"/>
    <property type="evidence" value="ECO:0007669"/>
    <property type="project" value="UniProtKB-KW"/>
</dbReference>
<keyword evidence="1" id="KW-0479">Metal-binding</keyword>
<dbReference type="AlphaFoldDB" id="A0A328F5S6"/>
<dbReference type="PANTHER" id="PTHR11820">
    <property type="entry name" value="ACYLPYRUVASE"/>
    <property type="match status" value="1"/>
</dbReference>
<dbReference type="EMBL" id="CP036313">
    <property type="protein sequence ID" value="QBH15651.1"/>
    <property type="molecule type" value="Genomic_DNA"/>
</dbReference>
<evidence type="ECO:0000256" key="1">
    <source>
        <dbReference type="ARBA" id="ARBA00022723"/>
    </source>
</evidence>
<dbReference type="Gene3D" id="3.90.850.10">
    <property type="entry name" value="Fumarylacetoacetase-like, C-terminal domain"/>
    <property type="match status" value="1"/>
</dbReference>
<dbReference type="GO" id="GO:0018773">
    <property type="term" value="F:acetylpyruvate hydrolase activity"/>
    <property type="evidence" value="ECO:0007669"/>
    <property type="project" value="TreeGrafter"/>
</dbReference>
<proteinExistence type="predicted"/>